<dbReference type="InterPro" id="IPR015797">
    <property type="entry name" value="NUDIX_hydrolase-like_dom_sf"/>
</dbReference>
<dbReference type="InterPro" id="IPR020084">
    <property type="entry name" value="NUDIX_hydrolase_CS"/>
</dbReference>
<evidence type="ECO:0000259" key="2">
    <source>
        <dbReference type="PROSITE" id="PS51462"/>
    </source>
</evidence>
<dbReference type="EMBL" id="JACBJI010000001">
    <property type="protein sequence ID" value="NYA69701.1"/>
    <property type="molecule type" value="Genomic_DNA"/>
</dbReference>
<accession>A0A7Y8XZA4</accession>
<dbReference type="SUPFAM" id="SSF55811">
    <property type="entry name" value="Nudix"/>
    <property type="match status" value="1"/>
</dbReference>
<dbReference type="InterPro" id="IPR051325">
    <property type="entry name" value="Nudix_hydrolase_domain"/>
</dbReference>
<dbReference type="Pfam" id="PF00293">
    <property type="entry name" value="NUDIX"/>
    <property type="match status" value="1"/>
</dbReference>
<keyword evidence="1" id="KW-0378">Hydrolase</keyword>
<comment type="caution">
    <text evidence="3">The sequence shown here is derived from an EMBL/GenBank/DDBJ whole genome shotgun (WGS) entry which is preliminary data.</text>
</comment>
<reference evidence="3 4" key="1">
    <citation type="submission" date="2020-07" db="EMBL/GenBank/DDBJ databases">
        <authorList>
            <person name="Sun Q."/>
        </authorList>
    </citation>
    <scope>NUCLEOTIDE SEQUENCE [LARGE SCALE GENOMIC DNA]</scope>
    <source>
        <strain evidence="3 4">MAH-1</strain>
    </source>
</reference>
<evidence type="ECO:0000256" key="1">
    <source>
        <dbReference type="ARBA" id="ARBA00022801"/>
    </source>
</evidence>
<dbReference type="GO" id="GO:0004081">
    <property type="term" value="F:bis(5'-nucleosyl)-tetraphosphatase (asymmetrical) activity"/>
    <property type="evidence" value="ECO:0007669"/>
    <property type="project" value="TreeGrafter"/>
</dbReference>
<dbReference type="PANTHER" id="PTHR21340">
    <property type="entry name" value="DIADENOSINE 5,5-P1,P4-TETRAPHOSPHATE PYROPHOSPHOHYDROLASE MUTT"/>
    <property type="match status" value="1"/>
</dbReference>
<dbReference type="GO" id="GO:0006167">
    <property type="term" value="P:AMP biosynthetic process"/>
    <property type="evidence" value="ECO:0007669"/>
    <property type="project" value="TreeGrafter"/>
</dbReference>
<dbReference type="Gene3D" id="3.90.79.10">
    <property type="entry name" value="Nucleoside Triphosphate Pyrophosphohydrolase"/>
    <property type="match status" value="1"/>
</dbReference>
<feature type="domain" description="Nudix hydrolase" evidence="2">
    <location>
        <begin position="1"/>
        <end position="148"/>
    </location>
</feature>
<sequence>MKQSAGILLYQTDPLRFFLVHPGGPFWKNKDLGAWSIPKGEFSSDEEPLSAAIRELREETGHVLKPDSDFRKLESVKLRSGKTVHAWALEKYVDAENTVSNTFEIESPPKTGRKLEIPEVDKAGWFTLEEGLEKVNEAQRGFLLEVRRLVEDS</sequence>
<evidence type="ECO:0000313" key="3">
    <source>
        <dbReference type="EMBL" id="NYA69701.1"/>
    </source>
</evidence>
<dbReference type="AlphaFoldDB" id="A0A7Y8XZA4"/>
<protein>
    <submittedName>
        <fullName evidence="3">NUDIX domain-containing protein</fullName>
    </submittedName>
</protein>
<organism evidence="3 4">
    <name type="scientific">Flavobacterium agri</name>
    <dbReference type="NCBI Taxonomy" id="2743471"/>
    <lineage>
        <taxon>Bacteria</taxon>
        <taxon>Pseudomonadati</taxon>
        <taxon>Bacteroidota</taxon>
        <taxon>Flavobacteriia</taxon>
        <taxon>Flavobacteriales</taxon>
        <taxon>Flavobacteriaceae</taxon>
        <taxon>Flavobacterium</taxon>
    </lineage>
</organism>
<keyword evidence="4" id="KW-1185">Reference proteome</keyword>
<dbReference type="Proteomes" id="UP000535020">
    <property type="component" value="Unassembled WGS sequence"/>
</dbReference>
<gene>
    <name evidence="3" type="ORF">HZF10_02120</name>
</gene>
<evidence type="ECO:0000313" key="4">
    <source>
        <dbReference type="Proteomes" id="UP000535020"/>
    </source>
</evidence>
<proteinExistence type="predicted"/>
<dbReference type="PROSITE" id="PS00893">
    <property type="entry name" value="NUDIX_BOX"/>
    <property type="match status" value="1"/>
</dbReference>
<dbReference type="PROSITE" id="PS51462">
    <property type="entry name" value="NUDIX"/>
    <property type="match status" value="1"/>
</dbReference>
<dbReference type="InterPro" id="IPR000086">
    <property type="entry name" value="NUDIX_hydrolase_dom"/>
</dbReference>
<dbReference type="PANTHER" id="PTHR21340:SF7">
    <property type="entry name" value="NUDIX HYDROLASE DOMAIN-CONTAINING PROTEIN"/>
    <property type="match status" value="1"/>
</dbReference>
<dbReference type="RefSeq" id="WP_176004520.1">
    <property type="nucleotide sequence ID" value="NZ_JABWMI010000003.1"/>
</dbReference>
<dbReference type="GO" id="GO:0006754">
    <property type="term" value="P:ATP biosynthetic process"/>
    <property type="evidence" value="ECO:0007669"/>
    <property type="project" value="TreeGrafter"/>
</dbReference>
<name>A0A7Y8XZA4_9FLAO</name>